<evidence type="ECO:0000256" key="1">
    <source>
        <dbReference type="ARBA" id="ARBA00012493"/>
    </source>
</evidence>
<dbReference type="GO" id="GO:0015074">
    <property type="term" value="P:DNA integration"/>
    <property type="evidence" value="ECO:0007669"/>
    <property type="project" value="InterPro"/>
</dbReference>
<reference evidence="3 4" key="1">
    <citation type="journal article" date="2024" name="BMC Genomics">
        <title>De novo assembly and annotation of Popillia japonica's genome with initial clues to its potential as an invasive pest.</title>
        <authorList>
            <person name="Cucini C."/>
            <person name="Boschi S."/>
            <person name="Funari R."/>
            <person name="Cardaioli E."/>
            <person name="Iannotti N."/>
            <person name="Marturano G."/>
            <person name="Paoli F."/>
            <person name="Bruttini M."/>
            <person name="Carapelli A."/>
            <person name="Frati F."/>
            <person name="Nardi F."/>
        </authorList>
    </citation>
    <scope>NUCLEOTIDE SEQUENCE [LARGE SCALE GENOMIC DNA]</scope>
    <source>
        <strain evidence="3">DMR45628</strain>
    </source>
</reference>
<dbReference type="InterPro" id="IPR036397">
    <property type="entry name" value="RNaseH_sf"/>
</dbReference>
<dbReference type="Gene3D" id="3.30.420.10">
    <property type="entry name" value="Ribonuclease H-like superfamily/Ribonuclease H"/>
    <property type="match status" value="1"/>
</dbReference>
<dbReference type="PROSITE" id="PS50994">
    <property type="entry name" value="INTEGRASE"/>
    <property type="match status" value="1"/>
</dbReference>
<keyword evidence="4" id="KW-1185">Reference proteome</keyword>
<dbReference type="EC" id="2.7.7.49" evidence="1"/>
<dbReference type="EMBL" id="JASPKY010000742">
    <property type="protein sequence ID" value="KAK9685885.1"/>
    <property type="molecule type" value="Genomic_DNA"/>
</dbReference>
<dbReference type="PANTHER" id="PTHR37984">
    <property type="entry name" value="PROTEIN CBG26694"/>
    <property type="match status" value="1"/>
</dbReference>
<feature type="domain" description="Integrase catalytic" evidence="2">
    <location>
        <begin position="91"/>
        <end position="174"/>
    </location>
</feature>
<name>A0AAW1IA30_POPJA</name>
<organism evidence="3 4">
    <name type="scientific">Popillia japonica</name>
    <name type="common">Japanese beetle</name>
    <dbReference type="NCBI Taxonomy" id="7064"/>
    <lineage>
        <taxon>Eukaryota</taxon>
        <taxon>Metazoa</taxon>
        <taxon>Ecdysozoa</taxon>
        <taxon>Arthropoda</taxon>
        <taxon>Hexapoda</taxon>
        <taxon>Insecta</taxon>
        <taxon>Pterygota</taxon>
        <taxon>Neoptera</taxon>
        <taxon>Endopterygota</taxon>
        <taxon>Coleoptera</taxon>
        <taxon>Polyphaga</taxon>
        <taxon>Scarabaeiformia</taxon>
        <taxon>Scarabaeidae</taxon>
        <taxon>Rutelinae</taxon>
        <taxon>Popillia</taxon>
    </lineage>
</organism>
<dbReference type="InterPro" id="IPR041588">
    <property type="entry name" value="Integrase_H2C2"/>
</dbReference>
<gene>
    <name evidence="3" type="ORF">QE152_g37598</name>
</gene>
<comment type="caution">
    <text evidence="3">The sequence shown here is derived from an EMBL/GenBank/DDBJ whole genome shotgun (WGS) entry which is preliminary data.</text>
</comment>
<dbReference type="Gene3D" id="1.10.340.70">
    <property type="match status" value="1"/>
</dbReference>
<proteinExistence type="predicted"/>
<dbReference type="Proteomes" id="UP001458880">
    <property type="component" value="Unassembled WGS sequence"/>
</dbReference>
<dbReference type="GO" id="GO:0003964">
    <property type="term" value="F:RNA-directed DNA polymerase activity"/>
    <property type="evidence" value="ECO:0007669"/>
    <property type="project" value="UniProtKB-EC"/>
</dbReference>
<evidence type="ECO:0000259" key="2">
    <source>
        <dbReference type="PROSITE" id="PS50994"/>
    </source>
</evidence>
<dbReference type="GO" id="GO:0003676">
    <property type="term" value="F:nucleic acid binding"/>
    <property type="evidence" value="ECO:0007669"/>
    <property type="project" value="InterPro"/>
</dbReference>
<accession>A0AAW1IA30</accession>
<sequence>MELSTMYKSKKAKKLMLRCFVPMAARFQAMKVYHDEAAHIGWDKAIVRMREDLYWPKMGKTLKKYIRNCRACAVGKSHTGPKHSFYQKGEKAQEPLQIWHIDHAGPLVKSNNCTEILVAVDAFSKLCMFVPIKNKTTKSSVAALEELFIKIGKPKKIVADRARAFTSPKFRNFL</sequence>
<dbReference type="AlphaFoldDB" id="A0AAW1IA30"/>
<dbReference type="Pfam" id="PF00665">
    <property type="entry name" value="rve"/>
    <property type="match status" value="1"/>
</dbReference>
<dbReference type="Pfam" id="PF17921">
    <property type="entry name" value="Integrase_H2C2"/>
    <property type="match status" value="1"/>
</dbReference>
<dbReference type="InterPro" id="IPR001584">
    <property type="entry name" value="Integrase_cat-core"/>
</dbReference>
<protein>
    <recommendedName>
        <fullName evidence="1">RNA-directed DNA polymerase</fullName>
        <ecNumber evidence="1">2.7.7.49</ecNumber>
    </recommendedName>
</protein>
<dbReference type="SUPFAM" id="SSF53098">
    <property type="entry name" value="Ribonuclease H-like"/>
    <property type="match status" value="1"/>
</dbReference>
<dbReference type="InterPro" id="IPR012337">
    <property type="entry name" value="RNaseH-like_sf"/>
</dbReference>
<dbReference type="InterPro" id="IPR050951">
    <property type="entry name" value="Retrovirus_Pol_polyprotein"/>
</dbReference>
<evidence type="ECO:0000313" key="4">
    <source>
        <dbReference type="Proteomes" id="UP001458880"/>
    </source>
</evidence>
<evidence type="ECO:0000313" key="3">
    <source>
        <dbReference type="EMBL" id="KAK9685885.1"/>
    </source>
</evidence>
<dbReference type="PANTHER" id="PTHR37984:SF5">
    <property type="entry name" value="PROTEIN NYNRIN-LIKE"/>
    <property type="match status" value="1"/>
</dbReference>